<feature type="domain" description="DUF2241" evidence="1">
    <location>
        <begin position="6"/>
        <end position="74"/>
    </location>
</feature>
<dbReference type="RefSeq" id="WP_147238596.1">
    <property type="nucleotide sequence ID" value="NZ_VOQS01000005.1"/>
</dbReference>
<dbReference type="EMBL" id="VOQS01000005">
    <property type="protein sequence ID" value="TXC81292.1"/>
    <property type="molecule type" value="Genomic_DNA"/>
</dbReference>
<reference evidence="2 3" key="1">
    <citation type="journal article" date="2018" name="Int. J. Syst. Evol. Microbiol.">
        <title>Paraburkholderia azotifigens sp. nov., a nitrogen-fixing bacterium isolated from paddy soil.</title>
        <authorList>
            <person name="Choi G.M."/>
            <person name="Im W.T."/>
        </authorList>
    </citation>
    <scope>NUCLEOTIDE SEQUENCE [LARGE SCALE GENOMIC DNA]</scope>
    <source>
        <strain evidence="2 3">NF 2-5-3</strain>
    </source>
</reference>
<dbReference type="GO" id="GO:0016740">
    <property type="term" value="F:transferase activity"/>
    <property type="evidence" value="ECO:0007669"/>
    <property type="project" value="UniProtKB-KW"/>
</dbReference>
<sequence>MHESTTNLTTLIASMSPVLNQERVAFVSLALGERAPEGIPGSAIIGTFREQEGLTVFVELGVAERFNLEIMFRAAWITLLLRSDLTSAGLTALFSGALGAVGISCNVVAATYHDHIFVPLEAADDAMCVLEQLQRDAANQSGATLQ</sequence>
<dbReference type="Proteomes" id="UP000321776">
    <property type="component" value="Unassembled WGS sequence"/>
</dbReference>
<name>A0A5C6V7Q6_9BURK</name>
<comment type="caution">
    <text evidence="2">The sequence shown here is derived from an EMBL/GenBank/DDBJ whole genome shotgun (WGS) entry which is preliminary data.</text>
</comment>
<organism evidence="2 3">
    <name type="scientific">Paraburkholderia azotifigens</name>
    <dbReference type="NCBI Taxonomy" id="2057004"/>
    <lineage>
        <taxon>Bacteria</taxon>
        <taxon>Pseudomonadati</taxon>
        <taxon>Pseudomonadota</taxon>
        <taxon>Betaproteobacteria</taxon>
        <taxon>Burkholderiales</taxon>
        <taxon>Burkholderiaceae</taxon>
        <taxon>Paraburkholderia</taxon>
    </lineage>
</organism>
<evidence type="ECO:0000259" key="1">
    <source>
        <dbReference type="Pfam" id="PF10000"/>
    </source>
</evidence>
<keyword evidence="2" id="KW-0808">Transferase</keyword>
<dbReference type="InterPro" id="IPR018717">
    <property type="entry name" value="DUF2241"/>
</dbReference>
<dbReference type="Gene3D" id="3.30.2130.10">
    <property type="entry name" value="VC0802-like"/>
    <property type="match status" value="1"/>
</dbReference>
<evidence type="ECO:0000313" key="2">
    <source>
        <dbReference type="EMBL" id="TXC81292.1"/>
    </source>
</evidence>
<protein>
    <submittedName>
        <fullName evidence="2">Acetyltransferase</fullName>
    </submittedName>
</protein>
<dbReference type="PANTHER" id="PTHR39199:SF1">
    <property type="entry name" value="BLR5128 PROTEIN"/>
    <property type="match status" value="1"/>
</dbReference>
<evidence type="ECO:0000313" key="3">
    <source>
        <dbReference type="Proteomes" id="UP000321776"/>
    </source>
</evidence>
<dbReference type="SUPFAM" id="SSF55021">
    <property type="entry name" value="ACT-like"/>
    <property type="match status" value="2"/>
</dbReference>
<dbReference type="PANTHER" id="PTHR39199">
    <property type="entry name" value="BLR5128 PROTEIN"/>
    <property type="match status" value="1"/>
</dbReference>
<gene>
    <name evidence="2" type="ORF">FRZ40_43645</name>
</gene>
<accession>A0A5C6V7Q6</accession>
<proteinExistence type="predicted"/>
<dbReference type="Pfam" id="PF10000">
    <property type="entry name" value="ACT_3"/>
    <property type="match status" value="1"/>
</dbReference>
<dbReference type="InterPro" id="IPR045865">
    <property type="entry name" value="ACT-like_dom_sf"/>
</dbReference>
<dbReference type="AlphaFoldDB" id="A0A5C6V7Q6"/>